<accession>A0A2U1V929</accession>
<dbReference type="InterPro" id="IPR025841">
    <property type="entry name" value="CP_ATPgrasp_2"/>
</dbReference>
<dbReference type="SUPFAM" id="SSF56059">
    <property type="entry name" value="Glutathione synthetase ATP-binding domain-like"/>
    <property type="match status" value="1"/>
</dbReference>
<keyword evidence="4" id="KW-1185">Reference proteome</keyword>
<protein>
    <submittedName>
        <fullName evidence="3">Uncharacterized protein</fullName>
    </submittedName>
</protein>
<sequence length="830" mass="88948">MPDEMVDGRGQVRPHWRRLLAAFSDLPQDYAGNGIGEAARRLDRAFEDEGITSLLPGAAQASRAWRCDPVPLPLPAREFAALSEGLSQRARLLERLLADFYGPQALLAEGLVPPALVFANPAFLRPCRAEGRAPAGPLLTTYAADLLRGPDGAWRVLADRTSRAAGIGHAQENRRMLARVVPNLFRGQQVRPLRPFFDRWLDSLQRLSPRGPDNAAIALLTPGVHHPLWFEHVLLAGELSCALVEPGDLTARGGALFLKTLKGPQPVDVLLRRMDGRHLDPLEFGGHGGVPGLMDAARNGTLRIVNAPGCGMVEAPALAALLPALCRRLLGEALLLPSAETHWLAGPEALAMVLRDPGQWLLRPAFDGGAAARHPARMPEAAREALLRRVAERPQDWAATRDMPPSVAPCADGERLSPRPVVLRLFLAQDGAEWQVMPGGLARVPGDAEALAGRLPQQGLAKDVWVLAEEGAAILGPAALPRQPLPIRRATGELPSRVADNMFWLGRYVERLEGAARLMRAALARLERGPLLPREFAELTALSAALRHAGLVQAEDMPSGAASGALQAALWRALREGGAVGRQMAEIARLVEAVRDRLTGDIHTLFTLPLRAVQVQAAAQHRGQQGLEEALAGVLRYSAGVAGAAAENMVRAGGYAFLDLGRRVERAQAIAAQLGFALDQPASRIEGGLRLALELCDSVITYRSRYLGVLQPAPALDLVLADPGNPRGLAFQLHAIRRLLTDIDGGPEHDLLPQAEALLATVEDMPLAVQAARDPALAAVQIAPRLATLAGEVATLSDNISRRYFALLPPAQSLGQEMAEEPSVLFWGAA</sequence>
<gene>
    <name evidence="3" type="ORF">CR165_00465</name>
</gene>
<dbReference type="InterPro" id="IPR051680">
    <property type="entry name" value="ATP-dep_Glu-Cys_Ligase-2"/>
</dbReference>
<dbReference type="Proteomes" id="UP000245048">
    <property type="component" value="Unassembled WGS sequence"/>
</dbReference>
<dbReference type="EMBL" id="PDOA01000001">
    <property type="protein sequence ID" value="PWC30427.1"/>
    <property type="molecule type" value="Genomic_DNA"/>
</dbReference>
<dbReference type="Pfam" id="PF14403">
    <property type="entry name" value="CP_ATPgrasp_2"/>
    <property type="match status" value="1"/>
</dbReference>
<evidence type="ECO:0000313" key="3">
    <source>
        <dbReference type="EMBL" id="PWC30427.1"/>
    </source>
</evidence>
<name>A0A2U1V929_9PROT</name>
<dbReference type="Gene3D" id="3.40.50.11290">
    <property type="match status" value="1"/>
</dbReference>
<dbReference type="Pfam" id="PF04168">
    <property type="entry name" value="Alpha-E"/>
    <property type="match status" value="1"/>
</dbReference>
<feature type="domain" description="DUF403" evidence="1">
    <location>
        <begin position="494"/>
        <end position="805"/>
    </location>
</feature>
<proteinExistence type="predicted"/>
<dbReference type="AlphaFoldDB" id="A0A2U1V929"/>
<dbReference type="PANTHER" id="PTHR34595">
    <property type="entry name" value="BLR5612 PROTEIN"/>
    <property type="match status" value="1"/>
</dbReference>
<feature type="domain" description="Circularly permuted ATP-grasp type 2" evidence="2">
    <location>
        <begin position="71"/>
        <end position="444"/>
    </location>
</feature>
<evidence type="ECO:0000313" key="4">
    <source>
        <dbReference type="Proteomes" id="UP000245048"/>
    </source>
</evidence>
<comment type="caution">
    <text evidence="3">The sequence shown here is derived from an EMBL/GenBank/DDBJ whole genome shotgun (WGS) entry which is preliminary data.</text>
</comment>
<dbReference type="InterPro" id="IPR007296">
    <property type="entry name" value="DUF403"/>
</dbReference>
<reference evidence="4" key="1">
    <citation type="submission" date="2017-10" db="EMBL/GenBank/DDBJ databases">
        <authorList>
            <person name="Toshchakov S.V."/>
            <person name="Goeva M.A."/>
        </authorList>
    </citation>
    <scope>NUCLEOTIDE SEQUENCE [LARGE SCALE GENOMIC DNA]</scope>
    <source>
        <strain evidence="4">JR1/69-1-13</strain>
    </source>
</reference>
<evidence type="ECO:0000259" key="2">
    <source>
        <dbReference type="Pfam" id="PF14403"/>
    </source>
</evidence>
<evidence type="ECO:0000259" key="1">
    <source>
        <dbReference type="Pfam" id="PF04168"/>
    </source>
</evidence>
<dbReference type="PANTHER" id="PTHR34595:SF2">
    <property type="entry name" value="BLR2978 PROTEIN"/>
    <property type="match status" value="1"/>
</dbReference>
<organism evidence="3 4">
    <name type="scientific">Teichococcus aestuarii</name>
    <dbReference type="NCBI Taxonomy" id="568898"/>
    <lineage>
        <taxon>Bacteria</taxon>
        <taxon>Pseudomonadati</taxon>
        <taxon>Pseudomonadota</taxon>
        <taxon>Alphaproteobacteria</taxon>
        <taxon>Acetobacterales</taxon>
        <taxon>Roseomonadaceae</taxon>
        <taxon>Roseomonas</taxon>
    </lineage>
</organism>